<dbReference type="InterPro" id="IPR042101">
    <property type="entry name" value="SRP54_N_sf"/>
</dbReference>
<keyword evidence="6 9" id="KW-0472">Membrane</keyword>
<feature type="binding site" evidence="9">
    <location>
        <begin position="246"/>
        <end position="249"/>
    </location>
    <ligand>
        <name>GTP</name>
        <dbReference type="ChEBI" id="CHEBI:37565"/>
    </ligand>
</feature>
<dbReference type="Pfam" id="PF00448">
    <property type="entry name" value="SRP54"/>
    <property type="match status" value="1"/>
</dbReference>
<dbReference type="GO" id="GO:0005737">
    <property type="term" value="C:cytoplasm"/>
    <property type="evidence" value="ECO:0007669"/>
    <property type="project" value="UniProtKB-SubCell"/>
</dbReference>
<comment type="subunit">
    <text evidence="9">Part of the signal recognition particle protein translocation system, which is composed of SRP and FtsY.</text>
</comment>
<dbReference type="GO" id="GO:0005047">
    <property type="term" value="F:signal recognition particle binding"/>
    <property type="evidence" value="ECO:0007669"/>
    <property type="project" value="TreeGrafter"/>
</dbReference>
<evidence type="ECO:0000256" key="3">
    <source>
        <dbReference type="ARBA" id="ARBA00022741"/>
    </source>
</evidence>
<dbReference type="InterPro" id="IPR000897">
    <property type="entry name" value="SRP54_GTPase_dom"/>
</dbReference>
<accession>A0A1X4XZS1</accession>
<keyword evidence="7 9" id="KW-0675">Receptor</keyword>
<dbReference type="GO" id="GO:0005525">
    <property type="term" value="F:GTP binding"/>
    <property type="evidence" value="ECO:0007669"/>
    <property type="project" value="UniProtKB-UniRule"/>
</dbReference>
<dbReference type="PROSITE" id="PS00300">
    <property type="entry name" value="SRP54"/>
    <property type="match status" value="1"/>
</dbReference>
<dbReference type="InterPro" id="IPR003593">
    <property type="entry name" value="AAA+_ATPase"/>
</dbReference>
<evidence type="ECO:0000256" key="9">
    <source>
        <dbReference type="HAMAP-Rule" id="MF_00920"/>
    </source>
</evidence>
<dbReference type="PANTHER" id="PTHR43134">
    <property type="entry name" value="SIGNAL RECOGNITION PARTICLE RECEPTOR SUBUNIT ALPHA"/>
    <property type="match status" value="1"/>
</dbReference>
<feature type="domain" description="SRP54-type proteins GTP-binding" evidence="10">
    <location>
        <begin position="267"/>
        <end position="280"/>
    </location>
</feature>
<dbReference type="EMBL" id="MDSU01000001">
    <property type="protein sequence ID" value="OSS43041.1"/>
    <property type="molecule type" value="Genomic_DNA"/>
</dbReference>
<evidence type="ECO:0000256" key="8">
    <source>
        <dbReference type="ARBA" id="ARBA00048027"/>
    </source>
</evidence>
<dbReference type="Proteomes" id="UP000194141">
    <property type="component" value="Unassembled WGS sequence"/>
</dbReference>
<protein>
    <recommendedName>
        <fullName evidence="9">Signal recognition particle receptor FtsY</fullName>
        <shortName evidence="9">SRP receptor</shortName>
        <ecNumber evidence="9">3.6.5.4</ecNumber>
    </recommendedName>
</protein>
<keyword evidence="5 9" id="KW-0342">GTP-binding</keyword>
<evidence type="ECO:0000256" key="5">
    <source>
        <dbReference type="ARBA" id="ARBA00023134"/>
    </source>
</evidence>
<sequence length="297" mass="32563">MSIFDIFKKIKSGFGDEKETPKDKPITDSYLEQLEELLITSDFGVSVTQRIIEEINSNMGGSVKTIRDAEFVIRKILLSVLESVEKPLYIKGSPFVILVVGINGSGKTTTIGKLASLYQERGKSVLLVAADTFRAAAIEQLQEWAIRNSCDILAPSPKTDPAAVAYDGVHKAIAKNYDIVLVDTAGRLHTQKHLMEEVKKIKRVIGKLGNYPNEVLLVLDSTIGQNALIQAKEFNNALDVSGVVLTKLDSTSKGGIIFAISQDLKIPIRYIGMGEKIDDLKAFVARDFIESLLNPIA</sequence>
<dbReference type="CDD" id="cd17874">
    <property type="entry name" value="FtsY"/>
    <property type="match status" value="1"/>
</dbReference>
<proteinExistence type="inferred from homology"/>
<evidence type="ECO:0000313" key="12">
    <source>
        <dbReference type="Proteomes" id="UP000194141"/>
    </source>
</evidence>
<dbReference type="HAMAP" id="MF_00920">
    <property type="entry name" value="FtsY"/>
    <property type="match status" value="1"/>
</dbReference>
<evidence type="ECO:0000313" key="11">
    <source>
        <dbReference type="EMBL" id="OSS43041.1"/>
    </source>
</evidence>
<dbReference type="InterPro" id="IPR004390">
    <property type="entry name" value="SR_rcpt_FtsY"/>
</dbReference>
<dbReference type="SUPFAM" id="SSF52540">
    <property type="entry name" value="P-loop containing nucleoside triphosphate hydrolases"/>
    <property type="match status" value="1"/>
</dbReference>
<keyword evidence="3 9" id="KW-0547">Nucleotide-binding</keyword>
<dbReference type="EC" id="3.6.5.4" evidence="9"/>
<dbReference type="Gene3D" id="1.20.120.140">
    <property type="entry name" value="Signal recognition particle SRP54, nucleotide-binding domain"/>
    <property type="match status" value="1"/>
</dbReference>
<dbReference type="Pfam" id="PF02881">
    <property type="entry name" value="SRP54_N"/>
    <property type="match status" value="1"/>
</dbReference>
<evidence type="ECO:0000256" key="7">
    <source>
        <dbReference type="ARBA" id="ARBA00023170"/>
    </source>
</evidence>
<name>A0A1X4XZS1_9BACT</name>
<keyword evidence="12" id="KW-1185">Reference proteome</keyword>
<comment type="caution">
    <text evidence="11">The sequence shown here is derived from an EMBL/GenBank/DDBJ whole genome shotgun (WGS) entry which is preliminary data.</text>
</comment>
<comment type="similarity">
    <text evidence="9">Belongs to the GTP-binding SRP family. FtsY subfamily.</text>
</comment>
<dbReference type="RefSeq" id="WP_086032966.1">
    <property type="nucleotide sequence ID" value="NZ_MDSU01000001.1"/>
</dbReference>
<comment type="function">
    <text evidence="9">Involved in targeting and insertion of nascent membrane proteins into the cytoplasmic membrane. Acts as a receptor for the complex formed by the signal recognition particle (SRP) and the ribosome-nascent chain (RNC).</text>
</comment>
<gene>
    <name evidence="9" type="primary">ftsY</name>
    <name evidence="11" type="ORF">DESAMIL20_149</name>
</gene>
<dbReference type="SMART" id="SM00962">
    <property type="entry name" value="SRP54"/>
    <property type="match status" value="1"/>
</dbReference>
<dbReference type="FunFam" id="3.40.50.300:FF:000053">
    <property type="entry name" value="Signal recognition particle receptor FtsY"/>
    <property type="match status" value="1"/>
</dbReference>
<evidence type="ECO:0000256" key="1">
    <source>
        <dbReference type="ARBA" id="ARBA00022475"/>
    </source>
</evidence>
<organism evidence="11 12">
    <name type="scientific">Desulfurella amilsii</name>
    <dbReference type="NCBI Taxonomy" id="1562698"/>
    <lineage>
        <taxon>Bacteria</taxon>
        <taxon>Pseudomonadati</taxon>
        <taxon>Campylobacterota</taxon>
        <taxon>Desulfurellia</taxon>
        <taxon>Desulfurellales</taxon>
        <taxon>Desulfurellaceae</taxon>
        <taxon>Desulfurella</taxon>
    </lineage>
</organism>
<dbReference type="GO" id="GO:0003924">
    <property type="term" value="F:GTPase activity"/>
    <property type="evidence" value="ECO:0007669"/>
    <property type="project" value="UniProtKB-UniRule"/>
</dbReference>
<evidence type="ECO:0000256" key="2">
    <source>
        <dbReference type="ARBA" id="ARBA00022490"/>
    </source>
</evidence>
<dbReference type="InterPro" id="IPR027417">
    <property type="entry name" value="P-loop_NTPase"/>
</dbReference>
<dbReference type="Gene3D" id="3.40.50.300">
    <property type="entry name" value="P-loop containing nucleotide triphosphate hydrolases"/>
    <property type="match status" value="1"/>
</dbReference>
<dbReference type="OrthoDB" id="9804720at2"/>
<reference evidence="11 12" key="1">
    <citation type="journal article" date="2017" name="Front. Microbiol.">
        <title>Genome Sequence of Desulfurella amilsii Strain TR1 and Comparative Genomics of Desulfurellaceae Family.</title>
        <authorList>
            <person name="Florentino A.P."/>
            <person name="Stams A.J."/>
            <person name="Sanchez-Andrea I."/>
        </authorList>
    </citation>
    <scope>NUCLEOTIDE SEQUENCE [LARGE SCALE GENOMIC DNA]</scope>
    <source>
        <strain evidence="11 12">TR1</strain>
    </source>
</reference>
<dbReference type="SMART" id="SM00382">
    <property type="entry name" value="AAA"/>
    <property type="match status" value="1"/>
</dbReference>
<evidence type="ECO:0000256" key="6">
    <source>
        <dbReference type="ARBA" id="ARBA00023136"/>
    </source>
</evidence>
<feature type="binding site" evidence="9">
    <location>
        <begin position="183"/>
        <end position="187"/>
    </location>
    <ligand>
        <name>GTP</name>
        <dbReference type="ChEBI" id="CHEBI:37565"/>
    </ligand>
</feature>
<comment type="subcellular location">
    <subcellularLocation>
        <location evidence="9">Cell membrane</location>
        <topology evidence="9">Peripheral membrane protein</topology>
        <orientation evidence="9">Cytoplasmic side</orientation>
    </subcellularLocation>
    <subcellularLocation>
        <location evidence="9">Cytoplasm</location>
    </subcellularLocation>
</comment>
<dbReference type="GO" id="GO:0005886">
    <property type="term" value="C:plasma membrane"/>
    <property type="evidence" value="ECO:0007669"/>
    <property type="project" value="UniProtKB-SubCell"/>
</dbReference>
<dbReference type="PANTHER" id="PTHR43134:SF1">
    <property type="entry name" value="SIGNAL RECOGNITION PARTICLE RECEPTOR SUBUNIT ALPHA"/>
    <property type="match status" value="1"/>
</dbReference>
<feature type="binding site" evidence="9">
    <location>
        <begin position="101"/>
        <end position="108"/>
    </location>
    <ligand>
        <name>GTP</name>
        <dbReference type="ChEBI" id="CHEBI:37565"/>
    </ligand>
</feature>
<evidence type="ECO:0000256" key="4">
    <source>
        <dbReference type="ARBA" id="ARBA00022801"/>
    </source>
</evidence>
<evidence type="ECO:0000259" key="10">
    <source>
        <dbReference type="PROSITE" id="PS00300"/>
    </source>
</evidence>
<dbReference type="InterPro" id="IPR036225">
    <property type="entry name" value="SRP/SRP_N"/>
</dbReference>
<keyword evidence="4 9" id="KW-0378">Hydrolase</keyword>
<dbReference type="GO" id="GO:0006614">
    <property type="term" value="P:SRP-dependent cotranslational protein targeting to membrane"/>
    <property type="evidence" value="ECO:0007669"/>
    <property type="project" value="InterPro"/>
</dbReference>
<keyword evidence="2 9" id="KW-0963">Cytoplasm</keyword>
<dbReference type="InterPro" id="IPR013822">
    <property type="entry name" value="Signal_recog_particl_SRP54_hlx"/>
</dbReference>
<dbReference type="NCBIfam" id="TIGR00064">
    <property type="entry name" value="ftsY"/>
    <property type="match status" value="1"/>
</dbReference>
<comment type="catalytic activity">
    <reaction evidence="8 9">
        <text>GTP + H2O = GDP + phosphate + H(+)</text>
        <dbReference type="Rhea" id="RHEA:19669"/>
        <dbReference type="ChEBI" id="CHEBI:15377"/>
        <dbReference type="ChEBI" id="CHEBI:15378"/>
        <dbReference type="ChEBI" id="CHEBI:37565"/>
        <dbReference type="ChEBI" id="CHEBI:43474"/>
        <dbReference type="ChEBI" id="CHEBI:58189"/>
        <dbReference type="EC" id="3.6.5.4"/>
    </reaction>
</comment>
<dbReference type="SUPFAM" id="SSF47364">
    <property type="entry name" value="Domain of the SRP/SRP receptor G-proteins"/>
    <property type="match status" value="1"/>
</dbReference>
<keyword evidence="1 9" id="KW-1003">Cell membrane</keyword>
<dbReference type="STRING" id="1562698.DESAMIL20_149"/>
<dbReference type="AlphaFoldDB" id="A0A1X4XZS1"/>